<gene>
    <name evidence="1" type="ORF">Cni_G05546</name>
</gene>
<organism evidence="1 2">
    <name type="scientific">Canna indica</name>
    <name type="common">Indian-shot</name>
    <dbReference type="NCBI Taxonomy" id="4628"/>
    <lineage>
        <taxon>Eukaryota</taxon>
        <taxon>Viridiplantae</taxon>
        <taxon>Streptophyta</taxon>
        <taxon>Embryophyta</taxon>
        <taxon>Tracheophyta</taxon>
        <taxon>Spermatophyta</taxon>
        <taxon>Magnoliopsida</taxon>
        <taxon>Liliopsida</taxon>
        <taxon>Zingiberales</taxon>
        <taxon>Cannaceae</taxon>
        <taxon>Canna</taxon>
    </lineage>
</organism>
<proteinExistence type="predicted"/>
<evidence type="ECO:0000313" key="1">
    <source>
        <dbReference type="EMBL" id="WOK96838.1"/>
    </source>
</evidence>
<dbReference type="GO" id="GO:0009094">
    <property type="term" value="P:L-phenylalanine biosynthetic process"/>
    <property type="evidence" value="ECO:0007669"/>
    <property type="project" value="TreeGrafter"/>
</dbReference>
<keyword evidence="2" id="KW-1185">Reference proteome</keyword>
<dbReference type="PANTHER" id="PTHR21022:SF38">
    <property type="entry name" value="AROGENATE DEHYDRATASE"/>
    <property type="match status" value="1"/>
</dbReference>
<dbReference type="GO" id="GO:0009507">
    <property type="term" value="C:chloroplast"/>
    <property type="evidence" value="ECO:0007669"/>
    <property type="project" value="TreeGrafter"/>
</dbReference>
<accession>A0AAQ3JWT5</accession>
<protein>
    <submittedName>
        <fullName evidence="1">Uncharacterized protein</fullName>
    </submittedName>
</protein>
<sequence>MTTTMLSSHPTTTPNSVVPSYAFFIHRQRPGCLLTVYTIHHQDSAPFPGALDVSRPDWQTSSAIISSRAIAASGSSSDKSPAPSDDPFVVAPENDNGGLTNHRLPTAIKGTSTGSMSLTARAAAAGALDLVLISNLPRSLIIANLSPGPMHRSRLRMVYQGVSGAYSEATTQGILDPGDEPPQALAQCERTLTRLGLNNIHEAFDDTTDVAEYVANNRLRESAAIAGAHHLAHQPVRPQS</sequence>
<reference evidence="1 2" key="1">
    <citation type="submission" date="2023-10" db="EMBL/GenBank/DDBJ databases">
        <title>Chromosome-scale genome assembly provides insights into flower coloration mechanisms of Canna indica.</title>
        <authorList>
            <person name="Li C."/>
        </authorList>
    </citation>
    <scope>NUCLEOTIDE SEQUENCE [LARGE SCALE GENOMIC DNA]</scope>
    <source>
        <tissue evidence="1">Flower</tissue>
    </source>
</reference>
<dbReference type="EMBL" id="CP136891">
    <property type="protein sequence ID" value="WOK96838.1"/>
    <property type="molecule type" value="Genomic_DNA"/>
</dbReference>
<dbReference type="PANTHER" id="PTHR21022">
    <property type="entry name" value="PREPHENATE DEHYDRATASE P PROTEIN"/>
    <property type="match status" value="1"/>
</dbReference>
<dbReference type="Gene3D" id="3.40.190.10">
    <property type="entry name" value="Periplasmic binding protein-like II"/>
    <property type="match status" value="1"/>
</dbReference>
<dbReference type="AlphaFoldDB" id="A0AAQ3JWT5"/>
<name>A0AAQ3JWT5_9LILI</name>
<evidence type="ECO:0000313" key="2">
    <source>
        <dbReference type="Proteomes" id="UP001327560"/>
    </source>
</evidence>
<dbReference type="Proteomes" id="UP001327560">
    <property type="component" value="Chromosome 2"/>
</dbReference>
<dbReference type="GO" id="GO:0047769">
    <property type="term" value="F:arogenate dehydratase activity"/>
    <property type="evidence" value="ECO:0007669"/>
    <property type="project" value="TreeGrafter"/>
</dbReference>